<keyword evidence="5" id="KW-1185">Reference proteome</keyword>
<feature type="compositionally biased region" description="Basic and acidic residues" evidence="2">
    <location>
        <begin position="109"/>
        <end position="122"/>
    </location>
</feature>
<feature type="region of interest" description="Disordered" evidence="2">
    <location>
        <begin position="108"/>
        <end position="145"/>
    </location>
</feature>
<feature type="compositionally biased region" description="Basic and acidic residues" evidence="2">
    <location>
        <begin position="18"/>
        <end position="28"/>
    </location>
</feature>
<feature type="coiled-coil region" evidence="1">
    <location>
        <begin position="147"/>
        <end position="184"/>
    </location>
</feature>
<evidence type="ECO:0000313" key="5">
    <source>
        <dbReference type="Proteomes" id="UP001158576"/>
    </source>
</evidence>
<feature type="compositionally biased region" description="Basic residues" evidence="2">
    <location>
        <begin position="123"/>
        <end position="145"/>
    </location>
</feature>
<reference evidence="4 5" key="1">
    <citation type="submission" date="2021-04" db="EMBL/GenBank/DDBJ databases">
        <authorList>
            <person name="Bliznina A."/>
        </authorList>
    </citation>
    <scope>NUCLEOTIDE SEQUENCE [LARGE SCALE GENOMIC DNA]</scope>
</reference>
<accession>A0ABN7RQH1</accession>
<keyword evidence="3" id="KW-0472">Membrane</keyword>
<keyword evidence="3" id="KW-1133">Transmembrane helix</keyword>
<protein>
    <submittedName>
        <fullName evidence="4">Oidioi.mRNA.OKI2018_I69.PAR.g9700.t1.cds</fullName>
    </submittedName>
</protein>
<gene>
    <name evidence="4" type="ORF">OKIOD_LOCUS1258</name>
</gene>
<keyword evidence="3" id="KW-0812">Transmembrane</keyword>
<dbReference type="EMBL" id="OU015568">
    <property type="protein sequence ID" value="CAG5080755.1"/>
    <property type="molecule type" value="Genomic_DNA"/>
</dbReference>
<keyword evidence="1" id="KW-0175">Coiled coil</keyword>
<proteinExistence type="predicted"/>
<evidence type="ECO:0000256" key="3">
    <source>
        <dbReference type="SAM" id="Phobius"/>
    </source>
</evidence>
<evidence type="ECO:0000256" key="1">
    <source>
        <dbReference type="SAM" id="Coils"/>
    </source>
</evidence>
<dbReference type="Proteomes" id="UP001158576">
    <property type="component" value="Chromosome PAR"/>
</dbReference>
<organism evidence="4 5">
    <name type="scientific">Oikopleura dioica</name>
    <name type="common">Tunicate</name>
    <dbReference type="NCBI Taxonomy" id="34765"/>
    <lineage>
        <taxon>Eukaryota</taxon>
        <taxon>Metazoa</taxon>
        <taxon>Chordata</taxon>
        <taxon>Tunicata</taxon>
        <taxon>Appendicularia</taxon>
        <taxon>Copelata</taxon>
        <taxon>Oikopleuridae</taxon>
        <taxon>Oikopleura</taxon>
    </lineage>
</organism>
<name>A0ABN7RQH1_OIKDI</name>
<feature type="transmembrane region" description="Helical" evidence="3">
    <location>
        <begin position="197"/>
        <end position="219"/>
    </location>
</feature>
<feature type="region of interest" description="Disordered" evidence="2">
    <location>
        <begin position="18"/>
        <end position="53"/>
    </location>
</feature>
<evidence type="ECO:0000256" key="2">
    <source>
        <dbReference type="SAM" id="MobiDB-lite"/>
    </source>
</evidence>
<sequence length="439" mass="51468">MSSCSDFEEVDIERFEEIIEESGGRHSSDSFAVLGSDDPDSFERASPSSESIEDLGHRVLENIDDFLKKEMTDLQEENLRLRDFVSVSIDETKLKMMDLQDQLENMTKSMEKSQETVVEKPLRKSKLKKTRPKSLFKKKKSHPKPLLKKKHEKKIDYQDLIDQLDENEAMLKSIERKLSASELEQKRIPQESSHQRAFMWFSSILAAVFASLAVFFAQYNVAHFSSQKFNENLIPKNECLHFILKQNLSEPLLSFRNSSIQETKFKPTKFQMAKIPEKTTQFSFKREAIKAEIKEENDEVDEEISTEITEYLLVESQIFEDELLESPCLPEINEDSFEETELDENQNGFEVIGDTANLFEKEKIIKEDKNFETPVFIDNDDDDYNEDIFFNDRMRLEYMQRMRLGNFYHRAYFHQPAFPNYSRGPMFSHPIGFALNFES</sequence>
<evidence type="ECO:0000313" key="4">
    <source>
        <dbReference type="EMBL" id="CAG5080755.1"/>
    </source>
</evidence>